<dbReference type="InterPro" id="IPR050951">
    <property type="entry name" value="Retrovirus_Pol_polyprotein"/>
</dbReference>
<dbReference type="Gene3D" id="3.10.10.10">
    <property type="entry name" value="HIV Type 1 Reverse Transcriptase, subunit A, domain 1"/>
    <property type="match status" value="1"/>
</dbReference>
<keyword evidence="6" id="KW-1185">Reference proteome</keyword>
<dbReference type="InterPro" id="IPR043502">
    <property type="entry name" value="DNA/RNA_pol_sf"/>
</dbReference>
<keyword evidence="3" id="KW-0540">Nuclease</keyword>
<evidence type="ECO:0000256" key="4">
    <source>
        <dbReference type="ARBA" id="ARBA00022759"/>
    </source>
</evidence>
<reference evidence="5 6" key="1">
    <citation type="submission" date="2022-05" db="EMBL/GenBank/DDBJ databases">
        <authorList>
            <consortium name="Genoscope - CEA"/>
            <person name="William W."/>
        </authorList>
    </citation>
    <scope>NUCLEOTIDE SEQUENCE [LARGE SCALE GENOMIC DNA]</scope>
</reference>
<dbReference type="GO" id="GO:0004519">
    <property type="term" value="F:endonuclease activity"/>
    <property type="evidence" value="ECO:0007669"/>
    <property type="project" value="UniProtKB-KW"/>
</dbReference>
<dbReference type="SUPFAM" id="SSF50630">
    <property type="entry name" value="Acid proteases"/>
    <property type="match status" value="1"/>
</dbReference>
<accession>A0AAU9XQ96</accession>
<keyword evidence="4" id="KW-0255">Endonuclease</keyword>
<organism evidence="5 6">
    <name type="scientific">Pocillopora meandrina</name>
    <dbReference type="NCBI Taxonomy" id="46732"/>
    <lineage>
        <taxon>Eukaryota</taxon>
        <taxon>Metazoa</taxon>
        <taxon>Cnidaria</taxon>
        <taxon>Anthozoa</taxon>
        <taxon>Hexacorallia</taxon>
        <taxon>Scleractinia</taxon>
        <taxon>Astrocoeniina</taxon>
        <taxon>Pocilloporidae</taxon>
        <taxon>Pocillopora</taxon>
    </lineage>
</organism>
<dbReference type="PANTHER" id="PTHR37984">
    <property type="entry name" value="PROTEIN CBG26694"/>
    <property type="match status" value="1"/>
</dbReference>
<keyword evidence="4" id="KW-0378">Hydrolase</keyword>
<keyword evidence="1" id="KW-0808">Transferase</keyword>
<evidence type="ECO:0008006" key="7">
    <source>
        <dbReference type="Google" id="ProtNLM"/>
    </source>
</evidence>
<dbReference type="EMBL" id="CALNXJ010000056">
    <property type="protein sequence ID" value="CAH3154576.1"/>
    <property type="molecule type" value="Genomic_DNA"/>
</dbReference>
<evidence type="ECO:0000313" key="6">
    <source>
        <dbReference type="Proteomes" id="UP001159428"/>
    </source>
</evidence>
<name>A0AAU9XQ96_9CNID</name>
<gene>
    <name evidence="5" type="ORF">PMEA_00027612</name>
</gene>
<dbReference type="CDD" id="cd05481">
    <property type="entry name" value="retropepsin_like_LTR_1"/>
    <property type="match status" value="1"/>
</dbReference>
<proteinExistence type="predicted"/>
<dbReference type="Proteomes" id="UP001159428">
    <property type="component" value="Unassembled WGS sequence"/>
</dbReference>
<dbReference type="PANTHER" id="PTHR37984:SF5">
    <property type="entry name" value="PROTEIN NYNRIN-LIKE"/>
    <property type="match status" value="1"/>
</dbReference>
<protein>
    <recommendedName>
        <fullName evidence="7">Peptidase A2 domain-containing protein</fullName>
    </recommendedName>
</protein>
<sequence>MSDLVGFEVPKMDWTPGPDLLTRFKRFRQKCELLLDGPLKARDGTQKCKYVLLWSGDYGIDLFNTWSLTEDQQKDLKEYWKRFEDHVKPQANHILNRYYLRGLKQNNLFLGTLEARDSPSTSMIASIEQKKKQRTKVTTEIQVTVDPHDTHLIPIICKVDTGAEVNVISKDDYDRLNRSSQQIPLGPTHHRITAYGGHAIKTLGTCPLYVHQNGSIKEVVFNVTDVPGPTMLGCKTCEELELVKFNCSLETSKEDKETRLKEHRPCKPHQRTSRYPSHCFEGLGTFNMKPYHITLDSNAEPVIHAPRTVPVHLRDMFRKEINTMVELGVLIPVSEPTDWVNSIVSLKQPTAKEKSPKSESASIHVT</sequence>
<comment type="caution">
    <text evidence="5">The sequence shown here is derived from an EMBL/GenBank/DDBJ whole genome shotgun (WGS) entry which is preliminary data.</text>
</comment>
<evidence type="ECO:0000256" key="1">
    <source>
        <dbReference type="ARBA" id="ARBA00022679"/>
    </source>
</evidence>
<dbReference type="InterPro" id="IPR021109">
    <property type="entry name" value="Peptidase_aspartic_dom_sf"/>
</dbReference>
<evidence type="ECO:0000256" key="3">
    <source>
        <dbReference type="ARBA" id="ARBA00022722"/>
    </source>
</evidence>
<keyword evidence="2" id="KW-0548">Nucleotidyltransferase</keyword>
<dbReference type="SUPFAM" id="SSF56672">
    <property type="entry name" value="DNA/RNA polymerases"/>
    <property type="match status" value="1"/>
</dbReference>
<evidence type="ECO:0000313" key="5">
    <source>
        <dbReference type="EMBL" id="CAH3154576.1"/>
    </source>
</evidence>
<dbReference type="GO" id="GO:0016779">
    <property type="term" value="F:nucleotidyltransferase activity"/>
    <property type="evidence" value="ECO:0007669"/>
    <property type="project" value="UniProtKB-KW"/>
</dbReference>
<dbReference type="AlphaFoldDB" id="A0AAU9XQ96"/>
<evidence type="ECO:0000256" key="2">
    <source>
        <dbReference type="ARBA" id="ARBA00022695"/>
    </source>
</evidence>